<evidence type="ECO:0000313" key="4">
    <source>
        <dbReference type="EMBL" id="BAU26988.1"/>
    </source>
</evidence>
<proteinExistence type="predicted"/>
<dbReference type="RefSeq" id="WP_096463977.1">
    <property type="nucleotide sequence ID" value="NZ_AP017312.1"/>
</dbReference>
<dbReference type="InterPro" id="IPR045584">
    <property type="entry name" value="Pilin-like"/>
</dbReference>
<dbReference type="GO" id="GO:0009986">
    <property type="term" value="C:cell surface"/>
    <property type="evidence" value="ECO:0007669"/>
    <property type="project" value="UniProtKB-SubCell"/>
</dbReference>
<organism evidence="4 5">
    <name type="scientific">Aneurinibacillus soli</name>
    <dbReference type="NCBI Taxonomy" id="1500254"/>
    <lineage>
        <taxon>Bacteria</taxon>
        <taxon>Bacillati</taxon>
        <taxon>Bacillota</taxon>
        <taxon>Bacilli</taxon>
        <taxon>Bacillales</taxon>
        <taxon>Paenibacillaceae</taxon>
        <taxon>Aneurinibacillus group</taxon>
        <taxon>Aneurinibacillus</taxon>
    </lineage>
</organism>
<dbReference type="OrthoDB" id="2680482at2"/>
<sequence>MFKRLREDQKGLTLIELLAVVVILGIILAIAIPSISGIIEKQKAKAHQSNALMILDAAKLYYIDHPDQTTNASGVTATVLVQNRCLEDIPKNPFTGNGYNGNNIVVVYNNGNPQITLSTEVSNNPNPDAKEYNQFTRSQVLGVADNK</sequence>
<dbReference type="GO" id="GO:0030420">
    <property type="term" value="P:establishment of competence for transformation"/>
    <property type="evidence" value="ECO:0007669"/>
    <property type="project" value="UniProtKB-KW"/>
</dbReference>
<dbReference type="SUPFAM" id="SSF54523">
    <property type="entry name" value="Pili subunits"/>
    <property type="match status" value="1"/>
</dbReference>
<accession>A0A0U5B7S0</accession>
<evidence type="ECO:0000256" key="1">
    <source>
        <dbReference type="ARBA" id="ARBA00004241"/>
    </source>
</evidence>
<dbReference type="PRINTS" id="PR00813">
    <property type="entry name" value="BCTERIALGSPG"/>
</dbReference>
<dbReference type="Pfam" id="PF07963">
    <property type="entry name" value="N_methyl"/>
    <property type="match status" value="1"/>
</dbReference>
<dbReference type="PROSITE" id="PS00409">
    <property type="entry name" value="PROKAR_NTER_METHYL"/>
    <property type="match status" value="1"/>
</dbReference>
<keyword evidence="2" id="KW-0488">Methylation</keyword>
<keyword evidence="3" id="KW-0178">Competence</keyword>
<dbReference type="PANTHER" id="PTHR30093">
    <property type="entry name" value="GENERAL SECRETION PATHWAY PROTEIN G"/>
    <property type="match status" value="1"/>
</dbReference>
<protein>
    <submittedName>
        <fullName evidence="4">Type II secretion system protein G</fullName>
    </submittedName>
</protein>
<comment type="subcellular location">
    <subcellularLocation>
        <location evidence="1">Cell surface</location>
    </subcellularLocation>
</comment>
<dbReference type="EMBL" id="AP017312">
    <property type="protein sequence ID" value="BAU26988.1"/>
    <property type="molecule type" value="Genomic_DNA"/>
</dbReference>
<reference evidence="4 5" key="1">
    <citation type="submission" date="2015-12" db="EMBL/GenBank/DDBJ databases">
        <title>Genome sequence of Aneurinibacillus soli.</title>
        <authorList>
            <person name="Lee J.S."/>
            <person name="Lee K.C."/>
            <person name="Kim K.K."/>
            <person name="Lee B.W."/>
        </authorList>
    </citation>
    <scope>NUCLEOTIDE SEQUENCE [LARGE SCALE GENOMIC DNA]</scope>
    <source>
        <strain evidence="4 5">CB4</strain>
    </source>
</reference>
<evidence type="ECO:0000256" key="2">
    <source>
        <dbReference type="ARBA" id="ARBA00022481"/>
    </source>
</evidence>
<dbReference type="InterPro" id="IPR012902">
    <property type="entry name" value="N_methyl_site"/>
</dbReference>
<dbReference type="KEGG" id="asoc:CB4_01157"/>
<dbReference type="NCBIfam" id="TIGR02532">
    <property type="entry name" value="IV_pilin_GFxxxE"/>
    <property type="match status" value="1"/>
</dbReference>
<keyword evidence="5" id="KW-1185">Reference proteome</keyword>
<dbReference type="InterPro" id="IPR000983">
    <property type="entry name" value="Bac_GSPG_pilin"/>
</dbReference>
<evidence type="ECO:0000313" key="5">
    <source>
        <dbReference type="Proteomes" id="UP000217696"/>
    </source>
</evidence>
<dbReference type="GO" id="GO:0015628">
    <property type="term" value="P:protein secretion by the type II secretion system"/>
    <property type="evidence" value="ECO:0007669"/>
    <property type="project" value="InterPro"/>
</dbReference>
<dbReference type="Proteomes" id="UP000217696">
    <property type="component" value="Chromosome"/>
</dbReference>
<name>A0A0U5B7S0_9BACL</name>
<dbReference type="AlphaFoldDB" id="A0A0U5B7S0"/>
<dbReference type="GO" id="GO:0015627">
    <property type="term" value="C:type II protein secretion system complex"/>
    <property type="evidence" value="ECO:0007669"/>
    <property type="project" value="InterPro"/>
</dbReference>
<evidence type="ECO:0000256" key="3">
    <source>
        <dbReference type="ARBA" id="ARBA00023287"/>
    </source>
</evidence>
<dbReference type="Gene3D" id="3.30.700.10">
    <property type="entry name" value="Glycoprotein, Type 4 Pilin"/>
    <property type="match status" value="1"/>
</dbReference>
<gene>
    <name evidence="4" type="primary">epsG</name>
    <name evidence="4" type="ORF">CB4_01157</name>
</gene>